<dbReference type="Pfam" id="PF01152">
    <property type="entry name" value="Bac_globin"/>
    <property type="match status" value="1"/>
</dbReference>
<dbReference type="PANTHER" id="PTHR47366">
    <property type="entry name" value="TWO-ON-TWO HEMOGLOBIN-3"/>
    <property type="match status" value="1"/>
</dbReference>
<keyword evidence="4" id="KW-0408">Iron</keyword>
<dbReference type="InterPro" id="IPR012292">
    <property type="entry name" value="Globin/Proto"/>
</dbReference>
<accession>A0ABX2IHI0</accession>
<comment type="similarity">
    <text evidence="5">Belongs to the truncated hemoglobin family. Group II subfamily.</text>
</comment>
<evidence type="ECO:0000256" key="2">
    <source>
        <dbReference type="ARBA" id="ARBA00022617"/>
    </source>
</evidence>
<name>A0ABX2IHI0_9RHOO</name>
<evidence type="ECO:0000256" key="3">
    <source>
        <dbReference type="ARBA" id="ARBA00022723"/>
    </source>
</evidence>
<dbReference type="EMBL" id="JABCSC020000003">
    <property type="protein sequence ID" value="NSL55747.1"/>
    <property type="molecule type" value="Genomic_DNA"/>
</dbReference>
<dbReference type="PANTHER" id="PTHR47366:SF1">
    <property type="entry name" value="TWO-ON-TWO HEMOGLOBIN-3"/>
    <property type="match status" value="1"/>
</dbReference>
<comment type="caution">
    <text evidence="6">The sequence shown here is derived from an EMBL/GenBank/DDBJ whole genome shotgun (WGS) entry which is preliminary data.</text>
</comment>
<evidence type="ECO:0000313" key="7">
    <source>
        <dbReference type="Proteomes" id="UP000778523"/>
    </source>
</evidence>
<keyword evidence="7" id="KW-1185">Reference proteome</keyword>
<proteinExistence type="inferred from homology"/>
<dbReference type="CDD" id="cd14773">
    <property type="entry name" value="TrHb2_PhHbO-like_O"/>
    <property type="match status" value="1"/>
</dbReference>
<reference evidence="6 7" key="1">
    <citation type="submission" date="2020-06" db="EMBL/GenBank/DDBJ databases">
        <title>Draft genome of Uliginosibacterium sp. IMCC34675.</title>
        <authorList>
            <person name="Song J."/>
        </authorList>
    </citation>
    <scope>NUCLEOTIDE SEQUENCE [LARGE SCALE GENOMIC DNA]</scope>
    <source>
        <strain evidence="6 7">IMCC34675</strain>
    </source>
</reference>
<gene>
    <name evidence="6" type="ORF">HJ583_011980</name>
</gene>
<dbReference type="RefSeq" id="WP_170022146.1">
    <property type="nucleotide sequence ID" value="NZ_JABCSC020000003.1"/>
</dbReference>
<dbReference type="InterPro" id="IPR001486">
    <property type="entry name" value="Hemoglobin_trunc"/>
</dbReference>
<organism evidence="6 7">
    <name type="scientific">Uliginosibacterium aquaticum</name>
    <dbReference type="NCBI Taxonomy" id="2731212"/>
    <lineage>
        <taxon>Bacteria</taxon>
        <taxon>Pseudomonadati</taxon>
        <taxon>Pseudomonadota</taxon>
        <taxon>Betaproteobacteria</taxon>
        <taxon>Rhodocyclales</taxon>
        <taxon>Zoogloeaceae</taxon>
        <taxon>Uliginosibacterium</taxon>
    </lineage>
</organism>
<keyword evidence="2" id="KW-0349">Heme</keyword>
<keyword evidence="1" id="KW-0813">Transport</keyword>
<dbReference type="InterPro" id="IPR009050">
    <property type="entry name" value="Globin-like_sf"/>
</dbReference>
<evidence type="ECO:0000313" key="6">
    <source>
        <dbReference type="EMBL" id="NSL55747.1"/>
    </source>
</evidence>
<evidence type="ECO:0000256" key="5">
    <source>
        <dbReference type="ARBA" id="ARBA00034496"/>
    </source>
</evidence>
<dbReference type="Proteomes" id="UP000778523">
    <property type="component" value="Unassembled WGS sequence"/>
</dbReference>
<evidence type="ECO:0000256" key="4">
    <source>
        <dbReference type="ARBA" id="ARBA00023004"/>
    </source>
</evidence>
<dbReference type="Gene3D" id="1.10.490.10">
    <property type="entry name" value="Globins"/>
    <property type="match status" value="1"/>
</dbReference>
<dbReference type="SUPFAM" id="SSF46458">
    <property type="entry name" value="Globin-like"/>
    <property type="match status" value="1"/>
</dbReference>
<evidence type="ECO:0000256" key="1">
    <source>
        <dbReference type="ARBA" id="ARBA00022448"/>
    </source>
</evidence>
<keyword evidence="3" id="KW-0479">Metal-binding</keyword>
<dbReference type="InterPro" id="IPR044203">
    <property type="entry name" value="GlbO/GLB3-like"/>
</dbReference>
<protein>
    <submittedName>
        <fullName evidence="6">Group II truncated hemoglobin</fullName>
    </submittedName>
</protein>
<sequence length="129" mass="15025">MNIEQTSYDVFGGEPVIRRLVDRFYDLMDALPEAYVIRKIHQDDLASARQKLFEYFCGWLGGPALYEAKYGHPRMRARHMPFAIGEAERDAWLLCMAQAFDEVLPPGEPRDAFWQRVVGLADWMRNREG</sequence>